<evidence type="ECO:0000313" key="2">
    <source>
        <dbReference type="EMBL" id="EGT47724.1"/>
    </source>
</evidence>
<feature type="region of interest" description="Disordered" evidence="1">
    <location>
        <begin position="349"/>
        <end position="386"/>
    </location>
</feature>
<feature type="compositionally biased region" description="Polar residues" evidence="1">
    <location>
        <begin position="620"/>
        <end position="639"/>
    </location>
</feature>
<dbReference type="Proteomes" id="UP000008068">
    <property type="component" value="Unassembled WGS sequence"/>
</dbReference>
<feature type="compositionally biased region" description="Low complexity" evidence="1">
    <location>
        <begin position="84"/>
        <end position="108"/>
    </location>
</feature>
<feature type="region of interest" description="Disordered" evidence="1">
    <location>
        <begin position="574"/>
        <end position="596"/>
    </location>
</feature>
<feature type="compositionally biased region" description="Pro residues" evidence="1">
    <location>
        <begin position="38"/>
        <end position="48"/>
    </location>
</feature>
<dbReference type="InParanoid" id="G0P8F6"/>
<protein>
    <submittedName>
        <fullName evidence="2">Uncharacterized protein</fullName>
    </submittedName>
</protein>
<feature type="region of interest" description="Disordered" evidence="1">
    <location>
        <begin position="1"/>
        <end position="115"/>
    </location>
</feature>
<proteinExistence type="predicted"/>
<name>G0P8F6_CAEBE</name>
<accession>G0P8F6</accession>
<sequence length="652" mass="74451">MDRYSGDQRRDRPRFEQSNYDNHPPYNPHRPNDSEYPPYNPWQPGPGPRPRDRDGNNQQRPGWGPGPDQHPPRHEPSRPPPPQYNQHQQHPSQEQPQQQQYQQYQKQPRQPPREPKRYIEFNPIMESEYQDFLEQLVESTRCCNRTEARIDDLMKVKKEMLGPVFEDFCDNLQKMDAYHSDAQTTYFLYKNQVQTFYCITNNITYLGRHGFVPFFQVKLDLENRQVSVALRKAAQREYMGQLEGLLVDARIVIDNTWAAFHDDQESQMPRTLKSYQGAVVIEEIDDDFEVVKKSKQPHSSSDVVATDGVAELKREMIKMQVHMDRILEILQKPQNVVVAQTEVQAEMKAHNKERGADETRLEYGRGRRVQENHYQNSRGKSSSKKSYITTSHQLDRLAPGTATGVQSAIIMMESPGMNMAVTKVEEMKSEHTATGVRGAILIIENPEWTMAVTTVGEMEAEETATGGQSRTAIVESPEKSMAVTIVAEMEAEESATGVRSAILIMKNPERSMAVMIVGEMKAEESAPGVRSATVIPESPELSMADTIVGGMEAEEVRSRIEMQTQISQFSEYENGEFRNRQRQSGQDSSRHSEFSSRDNLQFFYGLDEVEMMNGQPPPSNIGSAASRNQQTFRQENSKSSKQKMSDASNREN</sequence>
<feature type="compositionally biased region" description="Basic and acidic residues" evidence="1">
    <location>
        <begin position="1"/>
        <end position="15"/>
    </location>
</feature>
<dbReference type="AlphaFoldDB" id="G0P8F6"/>
<evidence type="ECO:0000313" key="3">
    <source>
        <dbReference type="Proteomes" id="UP000008068"/>
    </source>
</evidence>
<keyword evidence="3" id="KW-1185">Reference proteome</keyword>
<feature type="compositionally biased region" description="Basic and acidic residues" evidence="1">
    <location>
        <begin position="349"/>
        <end position="371"/>
    </location>
</feature>
<reference evidence="3" key="1">
    <citation type="submission" date="2011-07" db="EMBL/GenBank/DDBJ databases">
        <authorList>
            <consortium name="Caenorhabditis brenneri Sequencing and Analysis Consortium"/>
            <person name="Wilson R.K."/>
        </authorList>
    </citation>
    <scope>NUCLEOTIDE SEQUENCE [LARGE SCALE GENOMIC DNA]</scope>
    <source>
        <strain evidence="3">PB2801</strain>
    </source>
</reference>
<gene>
    <name evidence="2" type="ORF">CAEBREN_12946</name>
</gene>
<dbReference type="HOGENOM" id="CLU_420489_0_0_1"/>
<feature type="region of interest" description="Disordered" evidence="1">
    <location>
        <begin position="610"/>
        <end position="652"/>
    </location>
</feature>
<organism evidence="3">
    <name type="scientific">Caenorhabditis brenneri</name>
    <name type="common">Nematode worm</name>
    <dbReference type="NCBI Taxonomy" id="135651"/>
    <lineage>
        <taxon>Eukaryota</taxon>
        <taxon>Metazoa</taxon>
        <taxon>Ecdysozoa</taxon>
        <taxon>Nematoda</taxon>
        <taxon>Chromadorea</taxon>
        <taxon>Rhabditida</taxon>
        <taxon>Rhabditina</taxon>
        <taxon>Rhabditomorpha</taxon>
        <taxon>Rhabditoidea</taxon>
        <taxon>Rhabditidae</taxon>
        <taxon>Peloderinae</taxon>
        <taxon>Caenorhabditis</taxon>
    </lineage>
</organism>
<evidence type="ECO:0000256" key="1">
    <source>
        <dbReference type="SAM" id="MobiDB-lite"/>
    </source>
</evidence>
<dbReference type="EMBL" id="GL380133">
    <property type="protein sequence ID" value="EGT47724.1"/>
    <property type="molecule type" value="Genomic_DNA"/>
</dbReference>